<dbReference type="InterPro" id="IPR018269">
    <property type="entry name" value="Ribosomal_uS13_CS"/>
</dbReference>
<dbReference type="InterPro" id="IPR019977">
    <property type="entry name" value="Ribosomal_uS13_archaeal"/>
</dbReference>
<evidence type="ECO:0000256" key="4">
    <source>
        <dbReference type="ARBA" id="ARBA00022980"/>
    </source>
</evidence>
<comment type="subunit">
    <text evidence="6">Part of the 30S ribosomal subunit. Forms a loose heterodimer with protein S19. Forms two bridges to the 50S subunit in the 70S ribosome.</text>
</comment>
<evidence type="ECO:0000256" key="3">
    <source>
        <dbReference type="ARBA" id="ARBA00022884"/>
    </source>
</evidence>
<dbReference type="HAMAP" id="MF_01315">
    <property type="entry name" value="Ribosomal_uS13"/>
    <property type="match status" value="1"/>
</dbReference>
<evidence type="ECO:0000256" key="1">
    <source>
        <dbReference type="ARBA" id="ARBA00008080"/>
    </source>
</evidence>
<dbReference type="PROSITE" id="PS00646">
    <property type="entry name" value="RIBOSOMAL_S13_1"/>
    <property type="match status" value="1"/>
</dbReference>
<accession>A0A7J4GQG5</accession>
<dbReference type="GO" id="GO:0005829">
    <property type="term" value="C:cytosol"/>
    <property type="evidence" value="ECO:0007669"/>
    <property type="project" value="TreeGrafter"/>
</dbReference>
<dbReference type="InterPro" id="IPR027437">
    <property type="entry name" value="Rbsml_uS13_C"/>
</dbReference>
<dbReference type="InterPro" id="IPR010979">
    <property type="entry name" value="Ribosomal_uS13-like_H2TH"/>
</dbReference>
<dbReference type="Gene3D" id="4.10.910.10">
    <property type="entry name" value="30s ribosomal protein s13, domain 2"/>
    <property type="match status" value="1"/>
</dbReference>
<dbReference type="GO" id="GO:0006412">
    <property type="term" value="P:translation"/>
    <property type="evidence" value="ECO:0007669"/>
    <property type="project" value="UniProtKB-UniRule"/>
</dbReference>
<dbReference type="NCBIfam" id="TIGR03629">
    <property type="entry name" value="uS13_arch"/>
    <property type="match status" value="1"/>
</dbReference>
<comment type="function">
    <text evidence="6">Located at the top of the head of the 30S subunit, it contacts several helices of the 16S rRNA. In the 70S ribosome it contacts the 23S rRNA (bridge B1a) and protein L5 of the 50S subunit (bridge B1b), connecting the 2 subunits; these bridges are implicated in subunit movement.</text>
</comment>
<evidence type="ECO:0000256" key="2">
    <source>
        <dbReference type="ARBA" id="ARBA00022730"/>
    </source>
</evidence>
<evidence type="ECO:0000313" key="8">
    <source>
        <dbReference type="EMBL" id="HIF36877.1"/>
    </source>
</evidence>
<dbReference type="PANTHER" id="PTHR10871">
    <property type="entry name" value="30S RIBOSOMAL PROTEIN S13/40S RIBOSOMAL PROTEIN S18"/>
    <property type="match status" value="1"/>
</dbReference>
<dbReference type="GO" id="GO:0003735">
    <property type="term" value="F:structural constituent of ribosome"/>
    <property type="evidence" value="ECO:0007669"/>
    <property type="project" value="InterPro"/>
</dbReference>
<proteinExistence type="inferred from homology"/>
<dbReference type="Gene3D" id="1.10.8.50">
    <property type="match status" value="1"/>
</dbReference>
<evidence type="ECO:0000313" key="9">
    <source>
        <dbReference type="Proteomes" id="UP000585802"/>
    </source>
</evidence>
<dbReference type="PROSITE" id="PS50159">
    <property type="entry name" value="RIBOSOMAL_S13_2"/>
    <property type="match status" value="1"/>
</dbReference>
<dbReference type="PANTHER" id="PTHR10871:SF3">
    <property type="entry name" value="SMALL RIBOSOMAL SUBUNIT PROTEIN US13"/>
    <property type="match status" value="1"/>
</dbReference>
<dbReference type="InterPro" id="IPR001892">
    <property type="entry name" value="Ribosomal_uS13"/>
</dbReference>
<protein>
    <recommendedName>
        <fullName evidence="6">Small ribosomal subunit protein uS13</fullName>
    </recommendedName>
</protein>
<dbReference type="GO" id="GO:0015935">
    <property type="term" value="C:small ribosomal subunit"/>
    <property type="evidence" value="ECO:0007669"/>
    <property type="project" value="TreeGrafter"/>
</dbReference>
<gene>
    <name evidence="6" type="primary">rps13</name>
    <name evidence="8" type="ORF">EYQ70_00405</name>
</gene>
<keyword evidence="3 6" id="KW-0694">RNA-binding</keyword>
<keyword evidence="5 6" id="KW-0687">Ribonucleoprotein</keyword>
<evidence type="ECO:0000256" key="6">
    <source>
        <dbReference type="HAMAP-Rule" id="MF_01315"/>
    </source>
</evidence>
<dbReference type="Proteomes" id="UP000585802">
    <property type="component" value="Unassembled WGS sequence"/>
</dbReference>
<organism evidence="8 9">
    <name type="scientific">Marine Group III euryarchaeote</name>
    <dbReference type="NCBI Taxonomy" id="2173149"/>
    <lineage>
        <taxon>Archaea</taxon>
        <taxon>Methanobacteriati</taxon>
        <taxon>Thermoplasmatota</taxon>
        <taxon>Thermoplasmata</taxon>
        <taxon>Candidatus Thermoprofundales</taxon>
    </lineage>
</organism>
<keyword evidence="2 6" id="KW-0699">rRNA-binding</keyword>
<evidence type="ECO:0000256" key="5">
    <source>
        <dbReference type="ARBA" id="ARBA00023274"/>
    </source>
</evidence>
<reference evidence="9" key="1">
    <citation type="journal article" date="2019" name="bioRxiv">
        <title>Genome diversification in globally distributed novel marine Proteobacteria is linked to environmental adaptation.</title>
        <authorList>
            <person name="Zhou Z."/>
            <person name="Tran P.Q."/>
            <person name="Kieft K."/>
            <person name="Anantharaman K."/>
        </authorList>
    </citation>
    <scope>NUCLEOTIDE SEQUENCE [LARGE SCALE GENOMIC DNA]</scope>
</reference>
<dbReference type="Pfam" id="PF00416">
    <property type="entry name" value="Ribosomal_S13"/>
    <property type="match status" value="1"/>
</dbReference>
<dbReference type="EMBL" id="DUCX01000010">
    <property type="protein sequence ID" value="HIF36877.1"/>
    <property type="molecule type" value="Genomic_DNA"/>
</dbReference>
<comment type="caution">
    <text evidence="8">The sequence shown here is derived from an EMBL/GenBank/DDBJ whole genome shotgun (WGS) entry which is preliminary data.</text>
</comment>
<evidence type="ECO:0000256" key="7">
    <source>
        <dbReference type="RuleBase" id="RU003830"/>
    </source>
</evidence>
<dbReference type="GO" id="GO:0019843">
    <property type="term" value="F:rRNA binding"/>
    <property type="evidence" value="ECO:0007669"/>
    <property type="project" value="UniProtKB-UniRule"/>
</dbReference>
<dbReference type="NCBIfam" id="NF003140">
    <property type="entry name" value="PRK04053.1"/>
    <property type="match status" value="1"/>
</dbReference>
<sequence>MSEDPDFKYIIRISNSDVSGEERLAYALTSIRGIGPRISNAIINKLNLDAQMLAGKLNDKNVDEIEGAIANIGDYVPKWLLNRQNDYDSGEDMHSVSIDLKMTHDDDLNRMKKVKSYKGIRHASGHKVRGQRTYSNGRKGLALGVSRKKATAGK</sequence>
<comment type="similarity">
    <text evidence="1 6 7">Belongs to the universal ribosomal protein uS13 family.</text>
</comment>
<dbReference type="AlphaFoldDB" id="A0A7J4GQG5"/>
<name>A0A7J4GQG5_9ARCH</name>
<keyword evidence="4 6" id="KW-0689">Ribosomal protein</keyword>
<dbReference type="PIRSF" id="PIRSF002134">
    <property type="entry name" value="Ribosomal_S13"/>
    <property type="match status" value="1"/>
</dbReference>
<dbReference type="SUPFAM" id="SSF46946">
    <property type="entry name" value="S13-like H2TH domain"/>
    <property type="match status" value="1"/>
</dbReference>